<keyword evidence="2" id="KW-0902">Two-component regulatory system</keyword>
<name>A0A2W6NDM3_9BACL</name>
<dbReference type="InterPro" id="IPR016032">
    <property type="entry name" value="Sig_transdc_resp-reg_C-effctor"/>
</dbReference>
<comment type="caution">
    <text evidence="8">The sequence shown here is derived from an EMBL/GenBank/DDBJ whole genome shotgun (WGS) entry which is preliminary data.</text>
</comment>
<evidence type="ECO:0000256" key="6">
    <source>
        <dbReference type="PROSITE-ProRule" id="PRU00169"/>
    </source>
</evidence>
<dbReference type="Pfam" id="PF00072">
    <property type="entry name" value="Response_reg"/>
    <property type="match status" value="1"/>
</dbReference>
<keyword evidence="4" id="KW-0238">DNA-binding</keyword>
<dbReference type="GO" id="GO:0032993">
    <property type="term" value="C:protein-DNA complex"/>
    <property type="evidence" value="ECO:0007669"/>
    <property type="project" value="TreeGrafter"/>
</dbReference>
<dbReference type="GO" id="GO:0006355">
    <property type="term" value="P:regulation of DNA-templated transcription"/>
    <property type="evidence" value="ECO:0007669"/>
    <property type="project" value="InterPro"/>
</dbReference>
<accession>A0A2W6NDM3</accession>
<evidence type="ECO:0000256" key="1">
    <source>
        <dbReference type="ARBA" id="ARBA00022553"/>
    </source>
</evidence>
<evidence type="ECO:0000313" key="8">
    <source>
        <dbReference type="EMBL" id="PZT54032.1"/>
    </source>
</evidence>
<keyword evidence="1 6" id="KW-0597">Phosphoprotein</keyword>
<evidence type="ECO:0000313" key="9">
    <source>
        <dbReference type="Proteomes" id="UP000249204"/>
    </source>
</evidence>
<dbReference type="PROSITE" id="PS50110">
    <property type="entry name" value="RESPONSE_REGULATORY"/>
    <property type="match status" value="1"/>
</dbReference>
<organism evidence="8 9">
    <name type="scientific">Paenibacillus silvae</name>
    <dbReference type="NCBI Taxonomy" id="1325358"/>
    <lineage>
        <taxon>Bacteria</taxon>
        <taxon>Bacillati</taxon>
        <taxon>Bacillota</taxon>
        <taxon>Bacilli</taxon>
        <taxon>Bacillales</taxon>
        <taxon>Paenibacillaceae</taxon>
        <taxon>Paenibacillus</taxon>
    </lineage>
</organism>
<evidence type="ECO:0000256" key="5">
    <source>
        <dbReference type="ARBA" id="ARBA00023163"/>
    </source>
</evidence>
<dbReference type="EMBL" id="QKWW01000056">
    <property type="protein sequence ID" value="PZT54032.1"/>
    <property type="molecule type" value="Genomic_DNA"/>
</dbReference>
<gene>
    <name evidence="8" type="ORF">DN757_19370</name>
</gene>
<evidence type="ECO:0000256" key="2">
    <source>
        <dbReference type="ARBA" id="ARBA00023012"/>
    </source>
</evidence>
<dbReference type="AlphaFoldDB" id="A0A2W6NDM3"/>
<proteinExistence type="predicted"/>
<dbReference type="SUPFAM" id="SSF52172">
    <property type="entry name" value="CheY-like"/>
    <property type="match status" value="1"/>
</dbReference>
<dbReference type="SMART" id="SM00448">
    <property type="entry name" value="REC"/>
    <property type="match status" value="1"/>
</dbReference>
<dbReference type="InterPro" id="IPR039420">
    <property type="entry name" value="WalR-like"/>
</dbReference>
<dbReference type="PANTHER" id="PTHR48111:SF69">
    <property type="entry name" value="RESPONSE REGULATOR RECEIVER"/>
    <property type="match status" value="1"/>
</dbReference>
<dbReference type="GO" id="GO:0000976">
    <property type="term" value="F:transcription cis-regulatory region binding"/>
    <property type="evidence" value="ECO:0007669"/>
    <property type="project" value="TreeGrafter"/>
</dbReference>
<feature type="domain" description="Response regulatory" evidence="7">
    <location>
        <begin position="3"/>
        <end position="117"/>
    </location>
</feature>
<dbReference type="Gene3D" id="1.10.10.10">
    <property type="entry name" value="Winged helix-like DNA-binding domain superfamily/Winged helix DNA-binding domain"/>
    <property type="match status" value="1"/>
</dbReference>
<dbReference type="SUPFAM" id="SSF46894">
    <property type="entry name" value="C-terminal effector domain of the bipartite response regulators"/>
    <property type="match status" value="1"/>
</dbReference>
<protein>
    <recommendedName>
        <fullName evidence="7">Response regulatory domain-containing protein</fullName>
    </recommendedName>
</protein>
<dbReference type="Proteomes" id="UP000249204">
    <property type="component" value="Unassembled WGS sequence"/>
</dbReference>
<dbReference type="GO" id="GO:0000156">
    <property type="term" value="F:phosphorelay response regulator activity"/>
    <property type="evidence" value="ECO:0007669"/>
    <property type="project" value="TreeGrafter"/>
</dbReference>
<dbReference type="RefSeq" id="WP_111271837.1">
    <property type="nucleotide sequence ID" value="NZ_QKWW01000056.1"/>
</dbReference>
<dbReference type="GO" id="GO:0005829">
    <property type="term" value="C:cytosol"/>
    <property type="evidence" value="ECO:0007669"/>
    <property type="project" value="TreeGrafter"/>
</dbReference>
<reference evidence="8 9" key="1">
    <citation type="submission" date="2018-06" db="EMBL/GenBank/DDBJ databases">
        <title>Isolation of heavy metals resistant Paenibacillus silvae NC2 from Gold-Copper mine in ZiJin, China.</title>
        <authorList>
            <person name="Xu J."/>
            <person name="Mazhar H.S."/>
            <person name="Rensing C."/>
        </authorList>
    </citation>
    <scope>NUCLEOTIDE SEQUENCE [LARGE SCALE GENOMIC DNA]</scope>
    <source>
        <strain evidence="8 9">NC2</strain>
    </source>
</reference>
<sequence length="289" mass="33692">MIRAILLDDEPIILNELASLLKTDERVEIIGTYTDPLQLMQEIPMLRPDCIFLDIEMPGMSGIELAEKLGSNNITAEIVFITAYNHYAAQAFDVSAIDYLLKPIRPERIRKAVDKLVKLAAQKPQPIQGKWAIHSFGPFEVKQGQTSIRWARSKSRELLAYFLQNEGCWLSKYKLCDDQWGQYEPERALAYLQTSLYAMRKNLKDAGCTELRIEYANDRYILRVLEADWDLRIFETARRQFDQTASEEARRQALAVYRGEYLEGEDWIWSDITREAYRRQVQKLKKTVK</sequence>
<feature type="modified residue" description="4-aspartylphosphate" evidence="6">
    <location>
        <position position="54"/>
    </location>
</feature>
<keyword evidence="5" id="KW-0804">Transcription</keyword>
<dbReference type="InterPro" id="IPR036388">
    <property type="entry name" value="WH-like_DNA-bd_sf"/>
</dbReference>
<evidence type="ECO:0000256" key="4">
    <source>
        <dbReference type="ARBA" id="ARBA00023125"/>
    </source>
</evidence>
<dbReference type="PANTHER" id="PTHR48111">
    <property type="entry name" value="REGULATOR OF RPOS"/>
    <property type="match status" value="1"/>
</dbReference>
<keyword evidence="3" id="KW-0805">Transcription regulation</keyword>
<evidence type="ECO:0000256" key="3">
    <source>
        <dbReference type="ARBA" id="ARBA00023015"/>
    </source>
</evidence>
<evidence type="ECO:0000259" key="7">
    <source>
        <dbReference type="PROSITE" id="PS50110"/>
    </source>
</evidence>
<dbReference type="Gene3D" id="3.40.50.2300">
    <property type="match status" value="1"/>
</dbReference>
<dbReference type="InterPro" id="IPR011006">
    <property type="entry name" value="CheY-like_superfamily"/>
</dbReference>
<dbReference type="InterPro" id="IPR001789">
    <property type="entry name" value="Sig_transdc_resp-reg_receiver"/>
</dbReference>